<feature type="domain" description="AMP-binding enzyme C-terminal" evidence="2">
    <location>
        <begin position="430"/>
        <end position="505"/>
    </location>
</feature>
<dbReference type="PANTHER" id="PTHR43767">
    <property type="entry name" value="LONG-CHAIN-FATTY-ACID--COA LIGASE"/>
    <property type="match status" value="1"/>
</dbReference>
<dbReference type="AlphaFoldDB" id="A0A4Z0HGN3"/>
<protein>
    <submittedName>
        <fullName evidence="3">Fatty acid--CoA ligase</fullName>
    </submittedName>
</protein>
<gene>
    <name evidence="3" type="ORF">E4099_04520</name>
</gene>
<evidence type="ECO:0000313" key="3">
    <source>
        <dbReference type="EMBL" id="TGB16812.1"/>
    </source>
</evidence>
<dbReference type="OrthoDB" id="9803968at2"/>
<dbReference type="PROSITE" id="PS00455">
    <property type="entry name" value="AMP_BINDING"/>
    <property type="match status" value="1"/>
</dbReference>
<accession>A0A4Z0HGN3</accession>
<dbReference type="PANTHER" id="PTHR43767:SF7">
    <property type="entry name" value="MEDIUM_LONG-CHAIN-FATTY-ACID--COA LIGASE FADD8"/>
    <property type="match status" value="1"/>
</dbReference>
<dbReference type="InterPro" id="IPR000873">
    <property type="entry name" value="AMP-dep_synth/lig_dom"/>
</dbReference>
<dbReference type="InterPro" id="IPR042099">
    <property type="entry name" value="ANL_N_sf"/>
</dbReference>
<evidence type="ECO:0000259" key="2">
    <source>
        <dbReference type="Pfam" id="PF13193"/>
    </source>
</evidence>
<name>A0A4Z0HGN3_9ACTN</name>
<evidence type="ECO:0000313" key="4">
    <source>
        <dbReference type="Proteomes" id="UP000297948"/>
    </source>
</evidence>
<keyword evidence="4" id="KW-1185">Reference proteome</keyword>
<dbReference type="Gene3D" id="3.40.50.12780">
    <property type="entry name" value="N-terminal domain of ligase-like"/>
    <property type="match status" value="1"/>
</dbReference>
<keyword evidence="3" id="KW-0436">Ligase</keyword>
<dbReference type="Pfam" id="PF00501">
    <property type="entry name" value="AMP-binding"/>
    <property type="match status" value="1"/>
</dbReference>
<dbReference type="Proteomes" id="UP000297948">
    <property type="component" value="Unassembled WGS sequence"/>
</dbReference>
<dbReference type="Gene3D" id="3.30.300.30">
    <property type="match status" value="1"/>
</dbReference>
<organism evidence="3 4">
    <name type="scientific">Streptomyces palmae</name>
    <dbReference type="NCBI Taxonomy" id="1701085"/>
    <lineage>
        <taxon>Bacteria</taxon>
        <taxon>Bacillati</taxon>
        <taxon>Actinomycetota</taxon>
        <taxon>Actinomycetes</taxon>
        <taxon>Kitasatosporales</taxon>
        <taxon>Streptomycetaceae</taxon>
        <taxon>Streptomyces</taxon>
    </lineage>
</organism>
<dbReference type="GO" id="GO:0016877">
    <property type="term" value="F:ligase activity, forming carbon-sulfur bonds"/>
    <property type="evidence" value="ECO:0007669"/>
    <property type="project" value="UniProtKB-ARBA"/>
</dbReference>
<dbReference type="RefSeq" id="WP_135337617.1">
    <property type="nucleotide sequence ID" value="NZ_JBHLTX010000032.1"/>
</dbReference>
<comment type="caution">
    <text evidence="3">The sequence shown here is derived from an EMBL/GenBank/DDBJ whole genome shotgun (WGS) entry which is preliminary data.</text>
</comment>
<dbReference type="InterPro" id="IPR050237">
    <property type="entry name" value="ATP-dep_AMP-bd_enzyme"/>
</dbReference>
<reference evidence="3 4" key="1">
    <citation type="submission" date="2019-03" db="EMBL/GenBank/DDBJ databases">
        <authorList>
            <person name="Gonzalez-Pimentel J.L."/>
        </authorList>
    </citation>
    <scope>NUCLEOTIDE SEQUENCE [LARGE SCALE GENOMIC DNA]</scope>
    <source>
        <strain evidence="3 4">JCM 31289</strain>
    </source>
</reference>
<dbReference type="InterPro" id="IPR020845">
    <property type="entry name" value="AMP-binding_CS"/>
</dbReference>
<dbReference type="Pfam" id="PF13193">
    <property type="entry name" value="AMP-binding_C"/>
    <property type="match status" value="1"/>
</dbReference>
<evidence type="ECO:0000259" key="1">
    <source>
        <dbReference type="Pfam" id="PF00501"/>
    </source>
</evidence>
<feature type="domain" description="AMP-dependent synthetase/ligase" evidence="1">
    <location>
        <begin position="17"/>
        <end position="380"/>
    </location>
</feature>
<dbReference type="SUPFAM" id="SSF56801">
    <property type="entry name" value="Acetyl-CoA synthetase-like"/>
    <property type="match status" value="1"/>
</dbReference>
<dbReference type="EMBL" id="SRID01000023">
    <property type="protein sequence ID" value="TGB16812.1"/>
    <property type="molecule type" value="Genomic_DNA"/>
</dbReference>
<proteinExistence type="predicted"/>
<dbReference type="InterPro" id="IPR045851">
    <property type="entry name" value="AMP-bd_C_sf"/>
</dbReference>
<sequence length="519" mass="55861">MTEQQLFVSYVESTLDQLAHDPDRTVLVSAEGRHITAGQVHDEVHRIAAELADRGIGRGDTVALYSGNRPEALSARYAVNLLGARVVFLYQGMAPEVLAQIVTSVEAALLLVDPELREGVQELAKVTAERMLSFGPSPVAEDLNAAAARQAGRRIAGAARPEDDWCIRHTGGTTGIPKGVRMTHGPYLRQMRWSAGHMAPHPRFLACTSLAHVAGLLSDAAIFAGGQVFLQHGFEPGAVLEAVRRERITHLWLLPPLLYRLLDEVAGTRDPERAEGPDPRMASLRRVTYGGCAASPARLRQAIEVLGPVLHGLYGQAEAGHISEVGPDEHGVTGRGGQVTAGRAGPGVEIAIRDGQGRALPTGQVGEVQVRTPMMMKGYWKQPELTRQVLRDGWVHTGDAGYLDEDGHLFLVDRLKDMIIVVGGHVYPAELEELLLTHPAVAHCAVFGVTGADATEEVHAAVVPTPGETVDLPGIKEFVTRHQGAMYAPSALHVLPEIPLTDAGKPDKRLLREMAAHRA</sequence>
<dbReference type="InterPro" id="IPR025110">
    <property type="entry name" value="AMP-bd_C"/>
</dbReference>